<keyword evidence="6" id="KW-1133">Transmembrane helix</keyword>
<evidence type="ECO:0000256" key="7">
    <source>
        <dbReference type="ARBA" id="ARBA00023136"/>
    </source>
</evidence>
<dbReference type="AlphaFoldDB" id="A0A3Q3K9Q7"/>
<dbReference type="Ensembl" id="ENSMALT00000030390.1">
    <property type="protein sequence ID" value="ENSMALP00000029860.1"/>
    <property type="gene ID" value="ENSMALG00000020666.1"/>
</dbReference>
<feature type="chain" id="PRO_5018534044" description="LRRNT domain-containing protein" evidence="9">
    <location>
        <begin position="21"/>
        <end position="90"/>
    </location>
</feature>
<dbReference type="GO" id="GO:0016020">
    <property type="term" value="C:membrane"/>
    <property type="evidence" value="ECO:0007669"/>
    <property type="project" value="UniProtKB-SubCell"/>
</dbReference>
<sequence>MKGLLLLCLLLLIGGQRSSACPHLCSCHGGKVDCSSRFLTVSLLPTSFPGGTTELHLHNNQLTTLPNGFLDDLISLRSTLLKDTGLDKRM</sequence>
<keyword evidence="2" id="KW-0433">Leucine-rich repeat</keyword>
<dbReference type="Proteomes" id="UP000261600">
    <property type="component" value="Unplaced"/>
</dbReference>
<keyword evidence="5" id="KW-0130">Cell adhesion</keyword>
<dbReference type="InterPro" id="IPR032675">
    <property type="entry name" value="LRR_dom_sf"/>
</dbReference>
<proteinExistence type="predicted"/>
<evidence type="ECO:0000256" key="9">
    <source>
        <dbReference type="SAM" id="SignalP"/>
    </source>
</evidence>
<name>A0A3Q3K9Q7_MONAL</name>
<keyword evidence="3" id="KW-0812">Transmembrane</keyword>
<evidence type="ECO:0000313" key="11">
    <source>
        <dbReference type="Ensembl" id="ENSMALP00000029860.1"/>
    </source>
</evidence>
<evidence type="ECO:0000256" key="2">
    <source>
        <dbReference type="ARBA" id="ARBA00022614"/>
    </source>
</evidence>
<evidence type="ECO:0000256" key="8">
    <source>
        <dbReference type="ARBA" id="ARBA00023157"/>
    </source>
</evidence>
<dbReference type="PANTHER" id="PTHR22650:SF7">
    <property type="entry name" value="PLATELET GLYCOPROTEIN IB BETA CHAIN"/>
    <property type="match status" value="1"/>
</dbReference>
<protein>
    <recommendedName>
        <fullName evidence="10">LRRNT domain-containing protein</fullName>
    </recommendedName>
</protein>
<dbReference type="PANTHER" id="PTHR22650">
    <property type="entry name" value="GLYCOPROTEIN IB BETA"/>
    <property type="match status" value="1"/>
</dbReference>
<evidence type="ECO:0000256" key="4">
    <source>
        <dbReference type="ARBA" id="ARBA00022729"/>
    </source>
</evidence>
<organism evidence="11 12">
    <name type="scientific">Monopterus albus</name>
    <name type="common">Swamp eel</name>
    <dbReference type="NCBI Taxonomy" id="43700"/>
    <lineage>
        <taxon>Eukaryota</taxon>
        <taxon>Metazoa</taxon>
        <taxon>Chordata</taxon>
        <taxon>Craniata</taxon>
        <taxon>Vertebrata</taxon>
        <taxon>Euteleostomi</taxon>
        <taxon>Actinopterygii</taxon>
        <taxon>Neopterygii</taxon>
        <taxon>Teleostei</taxon>
        <taxon>Neoteleostei</taxon>
        <taxon>Acanthomorphata</taxon>
        <taxon>Anabantaria</taxon>
        <taxon>Synbranchiformes</taxon>
        <taxon>Synbranchidae</taxon>
        <taxon>Monopterus</taxon>
    </lineage>
</organism>
<keyword evidence="4 9" id="KW-0732">Signal</keyword>
<keyword evidence="12" id="KW-1185">Reference proteome</keyword>
<reference evidence="11" key="1">
    <citation type="submission" date="2025-08" db="UniProtKB">
        <authorList>
            <consortium name="Ensembl"/>
        </authorList>
    </citation>
    <scope>IDENTIFICATION</scope>
</reference>
<dbReference type="InterPro" id="IPR052313">
    <property type="entry name" value="GPIb-IX-V_Complex"/>
</dbReference>
<reference evidence="11" key="2">
    <citation type="submission" date="2025-09" db="UniProtKB">
        <authorList>
            <consortium name="Ensembl"/>
        </authorList>
    </citation>
    <scope>IDENTIFICATION</scope>
</reference>
<evidence type="ECO:0000256" key="1">
    <source>
        <dbReference type="ARBA" id="ARBA00004479"/>
    </source>
</evidence>
<evidence type="ECO:0000313" key="12">
    <source>
        <dbReference type="Proteomes" id="UP000261600"/>
    </source>
</evidence>
<dbReference type="STRING" id="43700.ENSMALP00000029860"/>
<feature type="domain" description="LRRNT" evidence="10">
    <location>
        <begin position="20"/>
        <end position="54"/>
    </location>
</feature>
<evidence type="ECO:0000256" key="6">
    <source>
        <dbReference type="ARBA" id="ARBA00022989"/>
    </source>
</evidence>
<dbReference type="InterPro" id="IPR000372">
    <property type="entry name" value="LRRNT"/>
</dbReference>
<evidence type="ECO:0000256" key="3">
    <source>
        <dbReference type="ARBA" id="ARBA00022692"/>
    </source>
</evidence>
<evidence type="ECO:0000256" key="5">
    <source>
        <dbReference type="ARBA" id="ARBA00022889"/>
    </source>
</evidence>
<feature type="signal peptide" evidence="9">
    <location>
        <begin position="1"/>
        <end position="20"/>
    </location>
</feature>
<dbReference type="SUPFAM" id="SSF52058">
    <property type="entry name" value="L domain-like"/>
    <property type="match status" value="1"/>
</dbReference>
<dbReference type="Gene3D" id="3.80.10.10">
    <property type="entry name" value="Ribonuclease Inhibitor"/>
    <property type="match status" value="1"/>
</dbReference>
<keyword evidence="7" id="KW-0472">Membrane</keyword>
<dbReference type="SMART" id="SM00013">
    <property type="entry name" value="LRRNT"/>
    <property type="match status" value="1"/>
</dbReference>
<accession>A0A3Q3K9Q7</accession>
<keyword evidence="8" id="KW-1015">Disulfide bond</keyword>
<comment type="subcellular location">
    <subcellularLocation>
        <location evidence="1">Membrane</location>
        <topology evidence="1">Single-pass type I membrane protein</topology>
    </subcellularLocation>
</comment>
<evidence type="ECO:0000259" key="10">
    <source>
        <dbReference type="SMART" id="SM00013"/>
    </source>
</evidence>